<name>A0A8T0HDP0_CERPU</name>
<dbReference type="Proteomes" id="UP000822688">
    <property type="component" value="Chromosome 6"/>
</dbReference>
<organism evidence="1 2">
    <name type="scientific">Ceratodon purpureus</name>
    <name type="common">Fire moss</name>
    <name type="synonym">Dicranum purpureum</name>
    <dbReference type="NCBI Taxonomy" id="3225"/>
    <lineage>
        <taxon>Eukaryota</taxon>
        <taxon>Viridiplantae</taxon>
        <taxon>Streptophyta</taxon>
        <taxon>Embryophyta</taxon>
        <taxon>Bryophyta</taxon>
        <taxon>Bryophytina</taxon>
        <taxon>Bryopsida</taxon>
        <taxon>Dicranidae</taxon>
        <taxon>Pseudoditrichales</taxon>
        <taxon>Ditrichaceae</taxon>
        <taxon>Ceratodon</taxon>
    </lineage>
</organism>
<proteinExistence type="predicted"/>
<comment type="caution">
    <text evidence="1">The sequence shown here is derived from an EMBL/GenBank/DDBJ whole genome shotgun (WGS) entry which is preliminary data.</text>
</comment>
<accession>A0A8T0HDP0</accession>
<reference evidence="1 2" key="1">
    <citation type="submission" date="2020-06" db="EMBL/GenBank/DDBJ databases">
        <title>WGS assembly of Ceratodon purpureus strain R40.</title>
        <authorList>
            <person name="Carey S.B."/>
            <person name="Jenkins J."/>
            <person name="Shu S."/>
            <person name="Lovell J.T."/>
            <person name="Sreedasyam A."/>
            <person name="Maumus F."/>
            <person name="Tiley G.P."/>
            <person name="Fernandez-Pozo N."/>
            <person name="Barry K."/>
            <person name="Chen C."/>
            <person name="Wang M."/>
            <person name="Lipzen A."/>
            <person name="Daum C."/>
            <person name="Saski C.A."/>
            <person name="Payton A.C."/>
            <person name="Mcbreen J.C."/>
            <person name="Conrad R.E."/>
            <person name="Kollar L.M."/>
            <person name="Olsson S."/>
            <person name="Huttunen S."/>
            <person name="Landis J.B."/>
            <person name="Wickett N.J."/>
            <person name="Johnson M.G."/>
            <person name="Rensing S.A."/>
            <person name="Grimwood J."/>
            <person name="Schmutz J."/>
            <person name="Mcdaniel S.F."/>
        </authorList>
    </citation>
    <scope>NUCLEOTIDE SEQUENCE [LARGE SCALE GENOMIC DNA]</scope>
    <source>
        <strain evidence="1 2">R40</strain>
    </source>
</reference>
<evidence type="ECO:0000313" key="2">
    <source>
        <dbReference type="Proteomes" id="UP000822688"/>
    </source>
</evidence>
<evidence type="ECO:0000313" key="1">
    <source>
        <dbReference type="EMBL" id="KAG0569916.1"/>
    </source>
</evidence>
<sequence>MLVGFICMLDEEPTRAIKTQERQLLVDVWTSTCFEAIASLVLIVGVSYRHWVEMRSSEKVPTGNVCKHRAIAPLRGI</sequence>
<gene>
    <name evidence="1" type="ORF">KC19_6G124800</name>
</gene>
<protein>
    <submittedName>
        <fullName evidence="1">Uncharacterized protein</fullName>
    </submittedName>
</protein>
<keyword evidence="2" id="KW-1185">Reference proteome</keyword>
<dbReference type="AlphaFoldDB" id="A0A8T0HDP0"/>
<dbReference type="EMBL" id="CM026427">
    <property type="protein sequence ID" value="KAG0569916.1"/>
    <property type="molecule type" value="Genomic_DNA"/>
</dbReference>